<dbReference type="SUPFAM" id="SSF53474">
    <property type="entry name" value="alpha/beta-Hydrolases"/>
    <property type="match status" value="1"/>
</dbReference>
<dbReference type="AlphaFoldDB" id="Q1IL84"/>
<keyword evidence="2" id="KW-0378">Hydrolase</keyword>
<evidence type="ECO:0000259" key="1">
    <source>
        <dbReference type="Pfam" id="PF00561"/>
    </source>
</evidence>
<keyword evidence="3" id="KW-1185">Reference proteome</keyword>
<dbReference type="HOGENOM" id="CLU_020336_50_4_0"/>
<proteinExistence type="predicted"/>
<organism evidence="2 3">
    <name type="scientific">Koribacter versatilis (strain Ellin345)</name>
    <dbReference type="NCBI Taxonomy" id="204669"/>
    <lineage>
        <taxon>Bacteria</taxon>
        <taxon>Pseudomonadati</taxon>
        <taxon>Acidobacteriota</taxon>
        <taxon>Terriglobia</taxon>
        <taxon>Terriglobales</taxon>
        <taxon>Candidatus Korobacteraceae</taxon>
        <taxon>Candidatus Korobacter</taxon>
    </lineage>
</organism>
<dbReference type="PANTHER" id="PTHR43798">
    <property type="entry name" value="MONOACYLGLYCEROL LIPASE"/>
    <property type="match status" value="1"/>
</dbReference>
<dbReference type="OrthoDB" id="252464at2"/>
<evidence type="ECO:0000313" key="2">
    <source>
        <dbReference type="EMBL" id="ABF42366.1"/>
    </source>
</evidence>
<gene>
    <name evidence="2" type="ordered locus">Acid345_3365</name>
</gene>
<accession>Q1IL84</accession>
<dbReference type="InterPro" id="IPR000639">
    <property type="entry name" value="Epox_hydrolase-like"/>
</dbReference>
<dbReference type="EnsemblBacteria" id="ABF42366">
    <property type="protein sequence ID" value="ABF42366"/>
    <property type="gene ID" value="Acid345_3365"/>
</dbReference>
<dbReference type="GO" id="GO:0016787">
    <property type="term" value="F:hydrolase activity"/>
    <property type="evidence" value="ECO:0007669"/>
    <property type="project" value="UniProtKB-KW"/>
</dbReference>
<evidence type="ECO:0000313" key="3">
    <source>
        <dbReference type="Proteomes" id="UP000002432"/>
    </source>
</evidence>
<dbReference type="InterPro" id="IPR000073">
    <property type="entry name" value="AB_hydrolase_1"/>
</dbReference>
<dbReference type="eggNOG" id="COG0596">
    <property type="taxonomic scope" value="Bacteria"/>
</dbReference>
<dbReference type="PRINTS" id="PR00412">
    <property type="entry name" value="EPOXHYDRLASE"/>
</dbReference>
<dbReference type="Gene3D" id="3.40.50.1820">
    <property type="entry name" value="alpha/beta hydrolase"/>
    <property type="match status" value="1"/>
</dbReference>
<dbReference type="InterPro" id="IPR050266">
    <property type="entry name" value="AB_hydrolase_sf"/>
</dbReference>
<sequence length="264" mass="29043">MQLQSDDTTLYYEIHGSGPDVVLLHPFPANHKFWLPIVDTLASRFRLTLPDLRGHGQSQPGNGPATMQKHAHDVLKICEDAGIQRAAFVGCSIGGYINFELWRQARERVKAFCFIDTKAPADTDEARANRLKSADDVLARGPEPFIEDMLPKLLGQSTRSNRPDIANAARAMLMETSAAGIAASQQGMAARPDSTPTLTTINVPTLVIFGEEDSVPVSEGEAIRAGIRGAEMRVIEKAGHYSPFEKPEEVGRTLREWLERLPRS</sequence>
<reference evidence="2 3" key="1">
    <citation type="journal article" date="2009" name="Appl. Environ. Microbiol.">
        <title>Three genomes from the phylum Acidobacteria provide insight into the lifestyles of these microorganisms in soils.</title>
        <authorList>
            <person name="Ward N.L."/>
            <person name="Challacombe J.F."/>
            <person name="Janssen P.H."/>
            <person name="Henrissat B."/>
            <person name="Coutinho P.M."/>
            <person name="Wu M."/>
            <person name="Xie G."/>
            <person name="Haft D.H."/>
            <person name="Sait M."/>
            <person name="Badger J."/>
            <person name="Barabote R.D."/>
            <person name="Bradley B."/>
            <person name="Brettin T.S."/>
            <person name="Brinkac L.M."/>
            <person name="Bruce D."/>
            <person name="Creasy T."/>
            <person name="Daugherty S.C."/>
            <person name="Davidsen T.M."/>
            <person name="DeBoy R.T."/>
            <person name="Detter J.C."/>
            <person name="Dodson R.J."/>
            <person name="Durkin A.S."/>
            <person name="Ganapathy A."/>
            <person name="Gwinn-Giglio M."/>
            <person name="Han C.S."/>
            <person name="Khouri H."/>
            <person name="Kiss H."/>
            <person name="Kothari S.P."/>
            <person name="Madupu R."/>
            <person name="Nelson K.E."/>
            <person name="Nelson W.C."/>
            <person name="Paulsen I."/>
            <person name="Penn K."/>
            <person name="Ren Q."/>
            <person name="Rosovitz M.J."/>
            <person name="Selengut J.D."/>
            <person name="Shrivastava S."/>
            <person name="Sullivan S.A."/>
            <person name="Tapia R."/>
            <person name="Thompson L.S."/>
            <person name="Watkins K.L."/>
            <person name="Yang Q."/>
            <person name="Yu C."/>
            <person name="Zafar N."/>
            <person name="Zhou L."/>
            <person name="Kuske C.R."/>
        </authorList>
    </citation>
    <scope>NUCLEOTIDE SEQUENCE [LARGE SCALE GENOMIC DNA]</scope>
    <source>
        <strain evidence="2 3">Ellin345</strain>
    </source>
</reference>
<dbReference type="KEGG" id="aba:Acid345_3365"/>
<dbReference type="PRINTS" id="PR00111">
    <property type="entry name" value="ABHYDROLASE"/>
</dbReference>
<feature type="domain" description="AB hydrolase-1" evidence="1">
    <location>
        <begin position="21"/>
        <end position="247"/>
    </location>
</feature>
<dbReference type="Pfam" id="PF00561">
    <property type="entry name" value="Abhydrolase_1"/>
    <property type="match status" value="1"/>
</dbReference>
<dbReference type="ESTHER" id="korve-q1il84">
    <property type="family name" value="Epoxide_hydrolase"/>
</dbReference>
<name>Q1IL84_KORVE</name>
<dbReference type="EMBL" id="CP000360">
    <property type="protein sequence ID" value="ABF42366.1"/>
    <property type="molecule type" value="Genomic_DNA"/>
</dbReference>
<dbReference type="Proteomes" id="UP000002432">
    <property type="component" value="Chromosome"/>
</dbReference>
<dbReference type="InterPro" id="IPR029058">
    <property type="entry name" value="AB_hydrolase_fold"/>
</dbReference>
<dbReference type="RefSeq" id="WP_011524165.1">
    <property type="nucleotide sequence ID" value="NC_008009.1"/>
</dbReference>
<protein>
    <submittedName>
        <fullName evidence="2">Alpha/beta hydrolase</fullName>
    </submittedName>
</protein>
<dbReference type="STRING" id="204669.Acid345_3365"/>